<comment type="pathway">
    <text evidence="2">Cofactor biosynthesis; FAD biosynthesis; FAD from FMN: step 1/1.</text>
</comment>
<dbReference type="Gene3D" id="3.40.50.620">
    <property type="entry name" value="HUPs"/>
    <property type="match status" value="1"/>
</dbReference>
<dbReference type="InterPro" id="IPR014729">
    <property type="entry name" value="Rossmann-like_a/b/a_fold"/>
</dbReference>
<comment type="catalytic activity">
    <reaction evidence="18">
        <text>riboflavin + ATP = FMN + ADP + H(+)</text>
        <dbReference type="Rhea" id="RHEA:14357"/>
        <dbReference type="ChEBI" id="CHEBI:15378"/>
        <dbReference type="ChEBI" id="CHEBI:30616"/>
        <dbReference type="ChEBI" id="CHEBI:57986"/>
        <dbReference type="ChEBI" id="CHEBI:58210"/>
        <dbReference type="ChEBI" id="CHEBI:456216"/>
        <dbReference type="EC" id="2.7.1.26"/>
    </reaction>
</comment>
<name>A0A511J8K7_9CELL</name>
<dbReference type="InterPro" id="IPR015865">
    <property type="entry name" value="Riboflavin_kinase_bac/euk"/>
</dbReference>
<dbReference type="EMBL" id="BJWG01000003">
    <property type="protein sequence ID" value="GEL94322.1"/>
    <property type="molecule type" value="Genomic_DNA"/>
</dbReference>
<dbReference type="FunFam" id="3.40.50.620:FF:000021">
    <property type="entry name" value="Riboflavin biosynthesis protein"/>
    <property type="match status" value="1"/>
</dbReference>
<dbReference type="Pfam" id="PF01687">
    <property type="entry name" value="Flavokinase"/>
    <property type="match status" value="1"/>
</dbReference>
<dbReference type="SUPFAM" id="SSF82114">
    <property type="entry name" value="Riboflavin kinase-like"/>
    <property type="match status" value="1"/>
</dbReference>
<accession>A0A511J8K7</accession>
<evidence type="ECO:0000256" key="3">
    <source>
        <dbReference type="ARBA" id="ARBA00005201"/>
    </source>
</evidence>
<comment type="caution">
    <text evidence="21">The sequence shown here is derived from an EMBL/GenBank/DDBJ whole genome shotgun (WGS) entry which is preliminary data.</text>
</comment>
<evidence type="ECO:0000256" key="6">
    <source>
        <dbReference type="ARBA" id="ARBA00012393"/>
    </source>
</evidence>
<proteinExistence type="inferred from homology"/>
<dbReference type="GO" id="GO:0006747">
    <property type="term" value="P:FAD biosynthetic process"/>
    <property type="evidence" value="ECO:0007669"/>
    <property type="project" value="UniProtKB-UniPathway"/>
</dbReference>
<evidence type="ECO:0000256" key="14">
    <source>
        <dbReference type="ARBA" id="ARBA00022827"/>
    </source>
</evidence>
<evidence type="ECO:0000256" key="8">
    <source>
        <dbReference type="ARBA" id="ARBA00022630"/>
    </source>
</evidence>
<dbReference type="UniPathway" id="UPA00277">
    <property type="reaction ID" value="UER00407"/>
</dbReference>
<evidence type="ECO:0000256" key="7">
    <source>
        <dbReference type="ARBA" id="ARBA00018483"/>
    </source>
</evidence>
<feature type="domain" description="Riboflavin kinase" evidence="20">
    <location>
        <begin position="224"/>
        <end position="365"/>
    </location>
</feature>
<evidence type="ECO:0000256" key="2">
    <source>
        <dbReference type="ARBA" id="ARBA00004726"/>
    </source>
</evidence>
<protein>
    <recommendedName>
        <fullName evidence="7">Bifunctional riboflavin kinase/FMN adenylyltransferase</fullName>
        <ecNumber evidence="5">2.7.1.26</ecNumber>
        <ecNumber evidence="6">2.7.7.2</ecNumber>
    </recommendedName>
    <alternativeName>
        <fullName evidence="17">Riboflavin biosynthesis protein RibF</fullName>
    </alternativeName>
</protein>
<comment type="similarity">
    <text evidence="4">Belongs to the RibF family.</text>
</comment>
<evidence type="ECO:0000256" key="19">
    <source>
        <dbReference type="ARBA" id="ARBA00049494"/>
    </source>
</evidence>
<evidence type="ECO:0000256" key="11">
    <source>
        <dbReference type="ARBA" id="ARBA00022695"/>
    </source>
</evidence>
<dbReference type="SMART" id="SM00904">
    <property type="entry name" value="Flavokinase"/>
    <property type="match status" value="1"/>
</dbReference>
<dbReference type="PANTHER" id="PTHR22749:SF6">
    <property type="entry name" value="RIBOFLAVIN KINASE"/>
    <property type="match status" value="1"/>
</dbReference>
<evidence type="ECO:0000256" key="5">
    <source>
        <dbReference type="ARBA" id="ARBA00012105"/>
    </source>
</evidence>
<dbReference type="GO" id="GO:0009398">
    <property type="term" value="P:FMN biosynthetic process"/>
    <property type="evidence" value="ECO:0007669"/>
    <property type="project" value="TreeGrafter"/>
</dbReference>
<evidence type="ECO:0000256" key="15">
    <source>
        <dbReference type="ARBA" id="ARBA00022840"/>
    </source>
</evidence>
<dbReference type="GO" id="GO:0005524">
    <property type="term" value="F:ATP binding"/>
    <property type="evidence" value="ECO:0007669"/>
    <property type="project" value="UniProtKB-KW"/>
</dbReference>
<dbReference type="CDD" id="cd02064">
    <property type="entry name" value="FAD_synthetase_N"/>
    <property type="match status" value="1"/>
</dbReference>
<evidence type="ECO:0000256" key="1">
    <source>
        <dbReference type="ARBA" id="ARBA00002121"/>
    </source>
</evidence>
<dbReference type="NCBIfam" id="NF004160">
    <property type="entry name" value="PRK05627.1-3"/>
    <property type="match status" value="1"/>
</dbReference>
<evidence type="ECO:0000313" key="22">
    <source>
        <dbReference type="Proteomes" id="UP000321720"/>
    </source>
</evidence>
<dbReference type="GO" id="GO:0003919">
    <property type="term" value="F:FMN adenylyltransferase activity"/>
    <property type="evidence" value="ECO:0007669"/>
    <property type="project" value="UniProtKB-EC"/>
</dbReference>
<evidence type="ECO:0000256" key="12">
    <source>
        <dbReference type="ARBA" id="ARBA00022741"/>
    </source>
</evidence>
<organism evidence="21 22">
    <name type="scientific">Cellulomonas composti</name>
    <dbReference type="NCBI Taxonomy" id="266130"/>
    <lineage>
        <taxon>Bacteria</taxon>
        <taxon>Bacillati</taxon>
        <taxon>Actinomycetota</taxon>
        <taxon>Actinomycetes</taxon>
        <taxon>Micrococcales</taxon>
        <taxon>Cellulomonadaceae</taxon>
        <taxon>Cellulomonas</taxon>
    </lineage>
</organism>
<dbReference type="Gene3D" id="2.40.30.30">
    <property type="entry name" value="Riboflavin kinase-like"/>
    <property type="match status" value="1"/>
</dbReference>
<keyword evidence="10" id="KW-0808">Transferase</keyword>
<dbReference type="Pfam" id="PF06574">
    <property type="entry name" value="FAD_syn"/>
    <property type="match status" value="1"/>
</dbReference>
<dbReference type="InterPro" id="IPR023468">
    <property type="entry name" value="Riboflavin_kinase"/>
</dbReference>
<dbReference type="FunFam" id="2.40.30.30:FF:000003">
    <property type="entry name" value="Riboflavin biosynthesis protein"/>
    <property type="match status" value="1"/>
</dbReference>
<keyword evidence="16" id="KW-0511">Multifunctional enzyme</keyword>
<sequence length="374" mass="41272">MSAPDAAAPGGPISQVRGERWHDRRVLRWSDLAEIPADFGPTVVTLGNFDGVHRGHASVLRRMCADARAAGCAAVAVTFTPHPLQVHRPQDAPPLLTGDEDRLELLAATGLDAVLLVPYTLEFARQSPREFVERYLVDGLRARTVVVGRDVRFGWQNAGDLSTMVALGRDHGFDVEVIDDLRPSVTADEGSAEDRAADELRRRWSSTWVRELLEEGDVVRAARVLGRPHRLRGVVVHGDARGRELGFPTANLAPVSSGRTAGMVPADGVYAGWLRRTRRPDGSPVPQEDAEALPAAVSIGTNPTFDGVERRVEAYVLDRTDLDLYDEEVVLELVERLRPTLRFDSIDALTEQMHRDVQDVRVVLDREASSPDWR</sequence>
<gene>
    <name evidence="21" type="ORF">CCO02nite_09800</name>
</gene>
<dbReference type="EC" id="2.7.7.2" evidence="6"/>
<evidence type="ECO:0000256" key="13">
    <source>
        <dbReference type="ARBA" id="ARBA00022777"/>
    </source>
</evidence>
<evidence type="ECO:0000256" key="4">
    <source>
        <dbReference type="ARBA" id="ARBA00010214"/>
    </source>
</evidence>
<evidence type="ECO:0000259" key="20">
    <source>
        <dbReference type="SMART" id="SM00904"/>
    </source>
</evidence>
<evidence type="ECO:0000313" key="21">
    <source>
        <dbReference type="EMBL" id="GEL94322.1"/>
    </source>
</evidence>
<dbReference type="AlphaFoldDB" id="A0A511J8K7"/>
<dbReference type="Proteomes" id="UP000321720">
    <property type="component" value="Unassembled WGS sequence"/>
</dbReference>
<comment type="function">
    <text evidence="1">Catalyzes the phosphorylation of riboflavin to FMN followed by the adenylation of FMN to FAD.</text>
</comment>
<dbReference type="EC" id="2.7.1.26" evidence="5"/>
<keyword evidence="11" id="KW-0548">Nucleotidyltransferase</keyword>
<keyword evidence="8" id="KW-0285">Flavoprotein</keyword>
<keyword evidence="15" id="KW-0067">ATP-binding</keyword>
<evidence type="ECO:0000256" key="10">
    <source>
        <dbReference type="ARBA" id="ARBA00022679"/>
    </source>
</evidence>
<keyword evidence="22" id="KW-1185">Reference proteome</keyword>
<dbReference type="InterPro" id="IPR023465">
    <property type="entry name" value="Riboflavin_kinase_dom_sf"/>
</dbReference>
<reference evidence="21 22" key="1">
    <citation type="submission" date="2019-07" db="EMBL/GenBank/DDBJ databases">
        <title>Whole genome shotgun sequence of Cellulomonas composti NBRC 100758.</title>
        <authorList>
            <person name="Hosoyama A."/>
            <person name="Uohara A."/>
            <person name="Ohji S."/>
            <person name="Ichikawa N."/>
        </authorList>
    </citation>
    <scope>NUCLEOTIDE SEQUENCE [LARGE SCALE GENOMIC DNA]</scope>
    <source>
        <strain evidence="21 22">NBRC 100758</strain>
    </source>
</reference>
<dbReference type="SUPFAM" id="SSF52374">
    <property type="entry name" value="Nucleotidylyl transferase"/>
    <property type="match status" value="1"/>
</dbReference>
<comment type="catalytic activity">
    <reaction evidence="19">
        <text>FMN + ATP + H(+) = FAD + diphosphate</text>
        <dbReference type="Rhea" id="RHEA:17237"/>
        <dbReference type="ChEBI" id="CHEBI:15378"/>
        <dbReference type="ChEBI" id="CHEBI:30616"/>
        <dbReference type="ChEBI" id="CHEBI:33019"/>
        <dbReference type="ChEBI" id="CHEBI:57692"/>
        <dbReference type="ChEBI" id="CHEBI:58210"/>
        <dbReference type="EC" id="2.7.7.2"/>
    </reaction>
</comment>
<evidence type="ECO:0000256" key="17">
    <source>
        <dbReference type="ARBA" id="ARBA00032176"/>
    </source>
</evidence>
<keyword evidence="13" id="KW-0418">Kinase</keyword>
<keyword evidence="9" id="KW-0288">FMN</keyword>
<dbReference type="GO" id="GO:0009231">
    <property type="term" value="P:riboflavin biosynthetic process"/>
    <property type="evidence" value="ECO:0007669"/>
    <property type="project" value="InterPro"/>
</dbReference>
<comment type="pathway">
    <text evidence="3">Cofactor biosynthesis; FMN biosynthesis; FMN from riboflavin (ATP route): step 1/1.</text>
</comment>
<keyword evidence="14" id="KW-0274">FAD</keyword>
<evidence type="ECO:0000256" key="9">
    <source>
        <dbReference type="ARBA" id="ARBA00022643"/>
    </source>
</evidence>
<evidence type="ECO:0000256" key="16">
    <source>
        <dbReference type="ARBA" id="ARBA00023268"/>
    </source>
</evidence>
<dbReference type="PANTHER" id="PTHR22749">
    <property type="entry name" value="RIBOFLAVIN KINASE/FMN ADENYLYLTRANSFERASE"/>
    <property type="match status" value="1"/>
</dbReference>
<evidence type="ECO:0000256" key="18">
    <source>
        <dbReference type="ARBA" id="ARBA00047880"/>
    </source>
</evidence>
<dbReference type="GO" id="GO:0008531">
    <property type="term" value="F:riboflavin kinase activity"/>
    <property type="evidence" value="ECO:0007669"/>
    <property type="project" value="UniProtKB-EC"/>
</dbReference>
<keyword evidence="12" id="KW-0547">Nucleotide-binding</keyword>
<dbReference type="InterPro" id="IPR015864">
    <property type="entry name" value="FAD_synthase"/>
</dbReference>